<dbReference type="EMBL" id="AMCI01008098">
    <property type="protein sequence ID" value="EJW91563.1"/>
    <property type="molecule type" value="Genomic_DNA"/>
</dbReference>
<feature type="non-terminal residue" evidence="1">
    <location>
        <position position="122"/>
    </location>
</feature>
<protein>
    <submittedName>
        <fullName evidence="1">TPR domain protein</fullName>
    </submittedName>
</protein>
<name>J9FAX3_9ZZZZ</name>
<evidence type="ECO:0000313" key="1">
    <source>
        <dbReference type="EMBL" id="EJW91563.1"/>
    </source>
</evidence>
<dbReference type="AlphaFoldDB" id="J9FAX3"/>
<proteinExistence type="predicted"/>
<sequence length="122" mass="14342">MYRLLQHYQKADSVTFYQQVVKGMRLSLRSDSLDHVPDKKGRVKPRWQEENAKRIVVLHPLLINAGIYLSRRQYPMMGANALKLYLTARQHPSLTDAEDEQGVAYYYLSTIYYQSRGYRQAD</sequence>
<comment type="caution">
    <text evidence="1">The sequence shown here is derived from an EMBL/GenBank/DDBJ whole genome shotgun (WGS) entry which is preliminary data.</text>
</comment>
<gene>
    <name evidence="1" type="ORF">EVA_20330</name>
</gene>
<accession>J9FAX3</accession>
<reference evidence="1" key="1">
    <citation type="journal article" date="2012" name="PLoS ONE">
        <title>Gene sets for utilization of primary and secondary nutrition supplies in the distal gut of endangered iberian lynx.</title>
        <authorList>
            <person name="Alcaide M."/>
            <person name="Messina E."/>
            <person name="Richter M."/>
            <person name="Bargiela R."/>
            <person name="Peplies J."/>
            <person name="Huws S.A."/>
            <person name="Newbold C.J."/>
            <person name="Golyshin P.N."/>
            <person name="Simon M.A."/>
            <person name="Lopez G."/>
            <person name="Yakimov M.M."/>
            <person name="Ferrer M."/>
        </authorList>
    </citation>
    <scope>NUCLEOTIDE SEQUENCE</scope>
</reference>
<organism evidence="1">
    <name type="scientific">gut metagenome</name>
    <dbReference type="NCBI Taxonomy" id="749906"/>
    <lineage>
        <taxon>unclassified sequences</taxon>
        <taxon>metagenomes</taxon>
        <taxon>organismal metagenomes</taxon>
    </lineage>
</organism>